<accession>A0ABV9APL9</accession>
<protein>
    <submittedName>
        <fullName evidence="2">Uncharacterized protein</fullName>
    </submittedName>
</protein>
<evidence type="ECO:0000256" key="1">
    <source>
        <dbReference type="SAM" id="MobiDB-lite"/>
    </source>
</evidence>
<dbReference type="RefSeq" id="WP_381172434.1">
    <property type="nucleotide sequence ID" value="NZ_JBHSFK010000009.1"/>
</dbReference>
<evidence type="ECO:0000313" key="3">
    <source>
        <dbReference type="Proteomes" id="UP001595839"/>
    </source>
</evidence>
<keyword evidence="3" id="KW-1185">Reference proteome</keyword>
<dbReference type="EMBL" id="JBHSFK010000009">
    <property type="protein sequence ID" value="MFC4501031.1"/>
    <property type="molecule type" value="Genomic_DNA"/>
</dbReference>
<proteinExistence type="predicted"/>
<name>A0ABV9APL9_9ACTN</name>
<comment type="caution">
    <text evidence="2">The sequence shown here is derived from an EMBL/GenBank/DDBJ whole genome shotgun (WGS) entry which is preliminary data.</text>
</comment>
<organism evidence="2 3">
    <name type="scientific">Streptomyces vulcanius</name>
    <dbReference type="NCBI Taxonomy" id="1441876"/>
    <lineage>
        <taxon>Bacteria</taxon>
        <taxon>Bacillati</taxon>
        <taxon>Actinomycetota</taxon>
        <taxon>Actinomycetes</taxon>
        <taxon>Kitasatosporales</taxon>
        <taxon>Streptomycetaceae</taxon>
        <taxon>Streptomyces</taxon>
    </lineage>
</organism>
<reference evidence="3" key="1">
    <citation type="journal article" date="2019" name="Int. J. Syst. Evol. Microbiol.">
        <title>The Global Catalogue of Microorganisms (GCM) 10K type strain sequencing project: providing services to taxonomists for standard genome sequencing and annotation.</title>
        <authorList>
            <consortium name="The Broad Institute Genomics Platform"/>
            <consortium name="The Broad Institute Genome Sequencing Center for Infectious Disease"/>
            <person name="Wu L."/>
            <person name="Ma J."/>
        </authorList>
    </citation>
    <scope>NUCLEOTIDE SEQUENCE [LARGE SCALE GENOMIC DNA]</scope>
    <source>
        <strain evidence="3">CGMCC 4.7177</strain>
    </source>
</reference>
<feature type="region of interest" description="Disordered" evidence="1">
    <location>
        <begin position="1"/>
        <end position="28"/>
    </location>
</feature>
<sequence length="79" mass="7894">MSTSASPASLQVGAAGPPPSGSGERRAPGAVLLGSFTIGTGAATVVPSSPALLRETFLPHIRFRPPPPPRARARVNAGP</sequence>
<dbReference type="Proteomes" id="UP001595839">
    <property type="component" value="Unassembled WGS sequence"/>
</dbReference>
<gene>
    <name evidence="2" type="ORF">ACFPIH_16080</name>
</gene>
<evidence type="ECO:0000313" key="2">
    <source>
        <dbReference type="EMBL" id="MFC4501031.1"/>
    </source>
</evidence>